<organism evidence="1 2">
    <name type="scientific">Fomitopsis schrenkii</name>
    <name type="common">Brown rot fungus</name>
    <dbReference type="NCBI Taxonomy" id="2126942"/>
    <lineage>
        <taxon>Eukaryota</taxon>
        <taxon>Fungi</taxon>
        <taxon>Dikarya</taxon>
        <taxon>Basidiomycota</taxon>
        <taxon>Agaricomycotina</taxon>
        <taxon>Agaricomycetes</taxon>
        <taxon>Polyporales</taxon>
        <taxon>Fomitopsis</taxon>
    </lineage>
</organism>
<gene>
    <name evidence="1" type="ORF">FOMPIDRAFT_87937</name>
</gene>
<dbReference type="HOGENOM" id="CLU_017366_2_1_1"/>
<dbReference type="Proteomes" id="UP000015241">
    <property type="component" value="Unassembled WGS sequence"/>
</dbReference>
<dbReference type="PANTHER" id="PTHR35204:SF1">
    <property type="entry name" value="ENTEROTOXIN"/>
    <property type="match status" value="1"/>
</dbReference>
<dbReference type="InterPro" id="IPR038921">
    <property type="entry name" value="YOR389W-like"/>
</dbReference>
<dbReference type="EMBL" id="KE504130">
    <property type="protein sequence ID" value="EPT03514.1"/>
    <property type="molecule type" value="Genomic_DNA"/>
</dbReference>
<evidence type="ECO:0000313" key="1">
    <source>
        <dbReference type="EMBL" id="EPT03514.1"/>
    </source>
</evidence>
<dbReference type="InParanoid" id="S8EJL3"/>
<dbReference type="PANTHER" id="PTHR35204">
    <property type="entry name" value="YALI0A21131P"/>
    <property type="match status" value="1"/>
</dbReference>
<protein>
    <submittedName>
        <fullName evidence="1">Uncharacterized protein</fullName>
    </submittedName>
</protein>
<evidence type="ECO:0000313" key="2">
    <source>
        <dbReference type="Proteomes" id="UP000015241"/>
    </source>
</evidence>
<dbReference type="eggNOG" id="ENOG502QRJE">
    <property type="taxonomic scope" value="Eukaryota"/>
</dbReference>
<reference evidence="1 2" key="1">
    <citation type="journal article" date="2012" name="Science">
        <title>The Paleozoic origin of enzymatic lignin decomposition reconstructed from 31 fungal genomes.</title>
        <authorList>
            <person name="Floudas D."/>
            <person name="Binder M."/>
            <person name="Riley R."/>
            <person name="Barry K."/>
            <person name="Blanchette R.A."/>
            <person name="Henrissat B."/>
            <person name="Martinez A.T."/>
            <person name="Otillar R."/>
            <person name="Spatafora J.W."/>
            <person name="Yadav J.S."/>
            <person name="Aerts A."/>
            <person name="Benoit I."/>
            <person name="Boyd A."/>
            <person name="Carlson A."/>
            <person name="Copeland A."/>
            <person name="Coutinho P.M."/>
            <person name="de Vries R.P."/>
            <person name="Ferreira P."/>
            <person name="Findley K."/>
            <person name="Foster B."/>
            <person name="Gaskell J."/>
            <person name="Glotzer D."/>
            <person name="Gorecki P."/>
            <person name="Heitman J."/>
            <person name="Hesse C."/>
            <person name="Hori C."/>
            <person name="Igarashi K."/>
            <person name="Jurgens J.A."/>
            <person name="Kallen N."/>
            <person name="Kersten P."/>
            <person name="Kohler A."/>
            <person name="Kuees U."/>
            <person name="Kumar T.K.A."/>
            <person name="Kuo A."/>
            <person name="LaButti K."/>
            <person name="Larrondo L.F."/>
            <person name="Lindquist E."/>
            <person name="Ling A."/>
            <person name="Lombard V."/>
            <person name="Lucas S."/>
            <person name="Lundell T."/>
            <person name="Martin R."/>
            <person name="McLaughlin D.J."/>
            <person name="Morgenstern I."/>
            <person name="Morin E."/>
            <person name="Murat C."/>
            <person name="Nagy L.G."/>
            <person name="Nolan M."/>
            <person name="Ohm R.A."/>
            <person name="Patyshakuliyeva A."/>
            <person name="Rokas A."/>
            <person name="Ruiz-Duenas F.J."/>
            <person name="Sabat G."/>
            <person name="Salamov A."/>
            <person name="Samejima M."/>
            <person name="Schmutz J."/>
            <person name="Slot J.C."/>
            <person name="St John F."/>
            <person name="Stenlid J."/>
            <person name="Sun H."/>
            <person name="Sun S."/>
            <person name="Syed K."/>
            <person name="Tsang A."/>
            <person name="Wiebenga A."/>
            <person name="Young D."/>
            <person name="Pisabarro A."/>
            <person name="Eastwood D.C."/>
            <person name="Martin F."/>
            <person name="Cullen D."/>
            <person name="Grigoriev I.V."/>
            <person name="Hibbett D.S."/>
        </authorList>
    </citation>
    <scope>NUCLEOTIDE SEQUENCE</scope>
    <source>
        <strain evidence="2">FP-58527</strain>
    </source>
</reference>
<keyword evidence="2" id="KW-1185">Reference proteome</keyword>
<accession>S8EJL3</accession>
<proteinExistence type="predicted"/>
<sequence>MNTSWEERPSEDATGNLIFQSLASLLQLAPNSKYGDGHSLMRASIPANTHLYHGRTVNVPPTRDWIALDPEHSGMFASGPNGTLFTFLTTRDLRLVYFDGSSGNKFGGAVDTQDVLFFGEIEFDPHDDWYGELARFVKMCESAERYGIDGVVRMQYTFEILLCDIPTSGLELVHVAPYVANDGIPAANPDDRTTLSSRTHPDSALAHMLPQPTGQVPIPRMPMVPPVGWKGSLPSTFGEGAHIGSWHNHGEARVRVDPSTMVSFFDPALASLVAARRGLERKAFRLKGISTADVMRVQGDVAEMMARTRDGGQGSGVDWQGVARVVQERYGDRLPYMQYLLHQPYSNASAQAAAVRRALMVSLLPYIRRDHIDTPQWYAQMAVDCATRHVAHLPVNRFTKQEHLLYNATREVLHEICRVHAMAWRDLFDVEEQDANVAERVLAKWKPEFDALIEWLDWPAWMKCEPACRPDQFCRWPQKAWLHSDSNPDPHCASMSIEDL</sequence>
<dbReference type="AlphaFoldDB" id="S8EJL3"/>
<name>S8EJL3_FOMSC</name>
<dbReference type="STRING" id="743788.S8EJL3"/>
<dbReference type="OrthoDB" id="10261782at2759"/>